<dbReference type="Pfam" id="PF02517">
    <property type="entry name" value="Rce1-like"/>
    <property type="match status" value="1"/>
</dbReference>
<sequence length="257" mass="26903">MVDDGQARERLVLGAHWGFVAFFAGIAGYHLVTLVMSFLMSGRFGGYDPLELRDVGPLLILAFLPTLVLGLGPVAGSRVWGRGLRADFGLKPTWRDVRIGLACGAAALAAGYLLNLLLLAVYGTDSTDRTISDVSPGPITELSGTTEGDTVWLVVAAAIVVFAAPVTEELLFRGTLWNAMGFHRLPSWVILLVTALVFAQLHGEAARTIALFGQGIAIGLARYLSGRVSAAVIAHAANNLPPAVLLFSGGVIASPGG</sequence>
<feature type="domain" description="CAAX prenyl protease 2/Lysostaphin resistance protein A-like" evidence="2">
    <location>
        <begin position="151"/>
        <end position="240"/>
    </location>
</feature>
<evidence type="ECO:0000259" key="2">
    <source>
        <dbReference type="Pfam" id="PF02517"/>
    </source>
</evidence>
<evidence type="ECO:0000313" key="3">
    <source>
        <dbReference type="EMBL" id="KZB80336.1"/>
    </source>
</evidence>
<proteinExistence type="predicted"/>
<dbReference type="InterPro" id="IPR003675">
    <property type="entry name" value="Rce1/LyrA-like_dom"/>
</dbReference>
<dbReference type="PANTHER" id="PTHR36435">
    <property type="entry name" value="SLR1288 PROTEIN"/>
    <property type="match status" value="1"/>
</dbReference>
<reference evidence="3 5" key="1">
    <citation type="submission" date="2015-12" db="EMBL/GenBank/DDBJ databases">
        <title>Amycolatopsis regifaucium genome sequencing and assembly.</title>
        <authorList>
            <person name="Mayilraj S."/>
        </authorList>
    </citation>
    <scope>NUCLEOTIDE SEQUENCE [LARGE SCALE GENOMIC DNA]</scope>
    <source>
        <strain evidence="3 5">GY080</strain>
    </source>
</reference>
<evidence type="ECO:0000313" key="6">
    <source>
        <dbReference type="Proteomes" id="UP000186883"/>
    </source>
</evidence>
<gene>
    <name evidence="4" type="ORF">ATP06_0226395</name>
    <name evidence="3" type="ORF">AVL48_12575</name>
</gene>
<dbReference type="Proteomes" id="UP000076321">
    <property type="component" value="Unassembled WGS sequence"/>
</dbReference>
<keyword evidence="1" id="KW-0812">Transmembrane</keyword>
<keyword evidence="6" id="KW-1185">Reference proteome</keyword>
<protein>
    <recommendedName>
        <fullName evidence="2">CAAX prenyl protease 2/Lysostaphin resistance protein A-like domain-containing protein</fullName>
    </recommendedName>
</protein>
<organism evidence="3 5">
    <name type="scientific">Amycolatopsis regifaucium</name>
    <dbReference type="NCBI Taxonomy" id="546365"/>
    <lineage>
        <taxon>Bacteria</taxon>
        <taxon>Bacillati</taxon>
        <taxon>Actinomycetota</taxon>
        <taxon>Actinomycetes</taxon>
        <taxon>Pseudonocardiales</taxon>
        <taxon>Pseudonocardiaceae</taxon>
        <taxon>Amycolatopsis</taxon>
    </lineage>
</organism>
<dbReference type="PANTHER" id="PTHR36435:SF1">
    <property type="entry name" value="CAAX AMINO TERMINAL PROTEASE FAMILY PROTEIN"/>
    <property type="match status" value="1"/>
</dbReference>
<feature type="transmembrane region" description="Helical" evidence="1">
    <location>
        <begin position="58"/>
        <end position="80"/>
    </location>
</feature>
<evidence type="ECO:0000256" key="1">
    <source>
        <dbReference type="SAM" id="Phobius"/>
    </source>
</evidence>
<comment type="caution">
    <text evidence="3">The sequence shown here is derived from an EMBL/GenBank/DDBJ whole genome shotgun (WGS) entry which is preliminary data.</text>
</comment>
<dbReference type="InterPro" id="IPR052710">
    <property type="entry name" value="CAAX_protease"/>
</dbReference>
<dbReference type="Proteomes" id="UP000186883">
    <property type="component" value="Unassembled WGS sequence"/>
</dbReference>
<keyword evidence="1" id="KW-0472">Membrane</keyword>
<feature type="transmembrane region" description="Helical" evidence="1">
    <location>
        <begin position="101"/>
        <end position="122"/>
    </location>
</feature>
<dbReference type="EMBL" id="LOBU02000017">
    <property type="protein sequence ID" value="OKA05305.1"/>
    <property type="molecule type" value="Genomic_DNA"/>
</dbReference>
<dbReference type="GO" id="GO:0004175">
    <property type="term" value="F:endopeptidase activity"/>
    <property type="evidence" value="ECO:0007669"/>
    <property type="project" value="UniProtKB-ARBA"/>
</dbReference>
<accession>A0A154M724</accession>
<evidence type="ECO:0000313" key="5">
    <source>
        <dbReference type="Proteomes" id="UP000076321"/>
    </source>
</evidence>
<reference evidence="4 6" key="2">
    <citation type="submission" date="2016-11" db="EMBL/GenBank/DDBJ databases">
        <title>Genome sequencing of Amycolatopsis regifaucium.</title>
        <authorList>
            <person name="Mayilraj S."/>
            <person name="Kaur N."/>
        </authorList>
    </citation>
    <scope>NUCLEOTIDE SEQUENCE [LARGE SCALE GENOMIC DNA]</scope>
    <source>
        <strain evidence="4 6">GY080</strain>
    </source>
</reference>
<name>A0A154M724_9PSEU</name>
<evidence type="ECO:0000313" key="4">
    <source>
        <dbReference type="EMBL" id="OKA05305.1"/>
    </source>
</evidence>
<feature type="transmembrane region" description="Helical" evidence="1">
    <location>
        <begin position="12"/>
        <end position="38"/>
    </location>
</feature>
<feature type="transmembrane region" description="Helical" evidence="1">
    <location>
        <begin position="184"/>
        <end position="202"/>
    </location>
</feature>
<dbReference type="EMBL" id="LQCI01000049">
    <property type="protein sequence ID" value="KZB80336.1"/>
    <property type="molecule type" value="Genomic_DNA"/>
</dbReference>
<dbReference type="AlphaFoldDB" id="A0A154M724"/>
<keyword evidence="1" id="KW-1133">Transmembrane helix</keyword>
<feature type="transmembrane region" description="Helical" evidence="1">
    <location>
        <begin position="151"/>
        <end position="172"/>
    </location>
</feature>
<dbReference type="GO" id="GO:0080120">
    <property type="term" value="P:CAAX-box protein maturation"/>
    <property type="evidence" value="ECO:0007669"/>
    <property type="project" value="UniProtKB-ARBA"/>
</dbReference>